<comment type="caution">
    <text evidence="1">The sequence shown here is derived from an EMBL/GenBank/DDBJ whole genome shotgun (WGS) entry which is preliminary data.</text>
</comment>
<evidence type="ECO:0000313" key="2">
    <source>
        <dbReference type="Proteomes" id="UP000800093"/>
    </source>
</evidence>
<dbReference type="AlphaFoldDB" id="A0A9P4K122"/>
<name>A0A9P4K122_9PLEO</name>
<proteinExistence type="predicted"/>
<dbReference type="EMBL" id="ML986741">
    <property type="protein sequence ID" value="KAF2258738.1"/>
    <property type="molecule type" value="Genomic_DNA"/>
</dbReference>
<protein>
    <submittedName>
        <fullName evidence="1">Uncharacterized protein</fullName>
    </submittedName>
</protein>
<gene>
    <name evidence="1" type="ORF">CC78DRAFT_593973</name>
</gene>
<sequence length="181" mass="19853">MVWCRVCVGLAGWLQRRTFAHEERVGVGSFVYSWMGAGWHGWLHDGPDLHLCAAKTAHVPSTHGRKLPAAFLARLGAAVGAVTQMPLRSRARQKKLVSHPSCACSLQRANRDACCNLTPAANWPVRPRNRVGSILDVAPSLRRTRRPVPGCGRTDRPVDSQPAWPCACCACLLASIREQAW</sequence>
<dbReference type="Proteomes" id="UP000800093">
    <property type="component" value="Unassembled WGS sequence"/>
</dbReference>
<organism evidence="1 2">
    <name type="scientific">Lojkania enalia</name>
    <dbReference type="NCBI Taxonomy" id="147567"/>
    <lineage>
        <taxon>Eukaryota</taxon>
        <taxon>Fungi</taxon>
        <taxon>Dikarya</taxon>
        <taxon>Ascomycota</taxon>
        <taxon>Pezizomycotina</taxon>
        <taxon>Dothideomycetes</taxon>
        <taxon>Pleosporomycetidae</taxon>
        <taxon>Pleosporales</taxon>
        <taxon>Pleosporales incertae sedis</taxon>
        <taxon>Lojkania</taxon>
    </lineage>
</organism>
<keyword evidence="2" id="KW-1185">Reference proteome</keyword>
<accession>A0A9P4K122</accession>
<reference evidence="2" key="1">
    <citation type="journal article" date="2020" name="Stud. Mycol.">
        <title>101 Dothideomycetes genomes: A test case for predicting lifestyles and emergence of pathogens.</title>
        <authorList>
            <person name="Haridas S."/>
            <person name="Albert R."/>
            <person name="Binder M."/>
            <person name="Bloem J."/>
            <person name="LaButti K."/>
            <person name="Salamov A."/>
            <person name="Andreopoulos B."/>
            <person name="Baker S."/>
            <person name="Barry K."/>
            <person name="Bills G."/>
            <person name="Bluhm B."/>
            <person name="Cannon C."/>
            <person name="Castanera R."/>
            <person name="Culley D."/>
            <person name="Daum C."/>
            <person name="Ezra D."/>
            <person name="Gonzalez J."/>
            <person name="Henrissat B."/>
            <person name="Kuo A."/>
            <person name="Liang C."/>
            <person name="Lipzen A."/>
            <person name="Lutzoni F."/>
            <person name="Magnuson J."/>
            <person name="Mondo S."/>
            <person name="Nolan M."/>
            <person name="Ohm R."/>
            <person name="Pangilinan J."/>
            <person name="Park H.-J."/>
            <person name="Ramirez L."/>
            <person name="Alfaro M."/>
            <person name="Sun H."/>
            <person name="Tritt A."/>
            <person name="Yoshinaga Y."/>
            <person name="Zwiers L.-H."/>
            <person name="Turgeon B."/>
            <person name="Goodwin S."/>
            <person name="Spatafora J."/>
            <person name="Crous P."/>
            <person name="Grigoriev I."/>
        </authorList>
    </citation>
    <scope>NUCLEOTIDE SEQUENCE [LARGE SCALE GENOMIC DNA]</scope>
    <source>
        <strain evidence="2">CBS 304.66</strain>
    </source>
</reference>
<evidence type="ECO:0000313" key="1">
    <source>
        <dbReference type="EMBL" id="KAF2258738.1"/>
    </source>
</evidence>